<gene>
    <name evidence="1" type="ORF">A2592_02320</name>
</gene>
<organism evidence="1 2">
    <name type="scientific">Candidatus Kaiserbacteria bacterium RIFOXYD1_FULL_42_15</name>
    <dbReference type="NCBI Taxonomy" id="1798532"/>
    <lineage>
        <taxon>Bacteria</taxon>
        <taxon>Candidatus Kaiseribacteriota</taxon>
    </lineage>
</organism>
<dbReference type="EMBL" id="MFMT01000010">
    <property type="protein sequence ID" value="OGG88948.1"/>
    <property type="molecule type" value="Genomic_DNA"/>
</dbReference>
<name>A0A1F6FSV5_9BACT</name>
<proteinExistence type="predicted"/>
<reference evidence="1 2" key="1">
    <citation type="journal article" date="2016" name="Nat. Commun.">
        <title>Thousands of microbial genomes shed light on interconnected biogeochemical processes in an aquifer system.</title>
        <authorList>
            <person name="Anantharaman K."/>
            <person name="Brown C.T."/>
            <person name="Hug L.A."/>
            <person name="Sharon I."/>
            <person name="Castelle C.J."/>
            <person name="Probst A.J."/>
            <person name="Thomas B.C."/>
            <person name="Singh A."/>
            <person name="Wilkins M.J."/>
            <person name="Karaoz U."/>
            <person name="Brodie E.L."/>
            <person name="Williams K.H."/>
            <person name="Hubbard S.S."/>
            <person name="Banfield J.F."/>
        </authorList>
    </citation>
    <scope>NUCLEOTIDE SEQUENCE [LARGE SCALE GENOMIC DNA]</scope>
</reference>
<evidence type="ECO:0000313" key="1">
    <source>
        <dbReference type="EMBL" id="OGG88948.1"/>
    </source>
</evidence>
<accession>A0A1F6FSV5</accession>
<sequence>MGNNVNYCRLLWLFLHKRKKVWYIILMTKLQSIVAEIKTLPVEEQREVVSQFAHLVTAGEDGFFELTDEESAELDRRMLNVDNEPTFTPEEVFAILREKYVQGDMA</sequence>
<comment type="caution">
    <text evidence="1">The sequence shown here is derived from an EMBL/GenBank/DDBJ whole genome shotgun (WGS) entry which is preliminary data.</text>
</comment>
<protein>
    <submittedName>
        <fullName evidence="1">Uncharacterized protein</fullName>
    </submittedName>
</protein>
<evidence type="ECO:0000313" key="2">
    <source>
        <dbReference type="Proteomes" id="UP000179230"/>
    </source>
</evidence>
<dbReference type="AlphaFoldDB" id="A0A1F6FSV5"/>
<dbReference type="Proteomes" id="UP000179230">
    <property type="component" value="Unassembled WGS sequence"/>
</dbReference>